<comment type="caution">
    <text evidence="1">The sequence shown here is derived from an EMBL/GenBank/DDBJ whole genome shotgun (WGS) entry which is preliminary data.</text>
</comment>
<evidence type="ECO:0000313" key="1">
    <source>
        <dbReference type="EMBL" id="KAI0045860.1"/>
    </source>
</evidence>
<organism evidence="1 2">
    <name type="scientific">Auriscalpium vulgare</name>
    <dbReference type="NCBI Taxonomy" id="40419"/>
    <lineage>
        <taxon>Eukaryota</taxon>
        <taxon>Fungi</taxon>
        <taxon>Dikarya</taxon>
        <taxon>Basidiomycota</taxon>
        <taxon>Agaricomycotina</taxon>
        <taxon>Agaricomycetes</taxon>
        <taxon>Russulales</taxon>
        <taxon>Auriscalpiaceae</taxon>
        <taxon>Auriscalpium</taxon>
    </lineage>
</organism>
<keyword evidence="2" id="KW-1185">Reference proteome</keyword>
<accession>A0ACB8RP97</accession>
<dbReference type="EMBL" id="MU275940">
    <property type="protein sequence ID" value="KAI0045860.1"/>
    <property type="molecule type" value="Genomic_DNA"/>
</dbReference>
<protein>
    <submittedName>
        <fullName evidence="1">Uncharacterized protein</fullName>
    </submittedName>
</protein>
<reference evidence="1" key="1">
    <citation type="submission" date="2021-02" db="EMBL/GenBank/DDBJ databases">
        <authorList>
            <consortium name="DOE Joint Genome Institute"/>
            <person name="Ahrendt S."/>
            <person name="Looney B.P."/>
            <person name="Miyauchi S."/>
            <person name="Morin E."/>
            <person name="Drula E."/>
            <person name="Courty P.E."/>
            <person name="Chicoki N."/>
            <person name="Fauchery L."/>
            <person name="Kohler A."/>
            <person name="Kuo A."/>
            <person name="Labutti K."/>
            <person name="Pangilinan J."/>
            <person name="Lipzen A."/>
            <person name="Riley R."/>
            <person name="Andreopoulos W."/>
            <person name="He G."/>
            <person name="Johnson J."/>
            <person name="Barry K.W."/>
            <person name="Grigoriev I.V."/>
            <person name="Nagy L."/>
            <person name="Hibbett D."/>
            <person name="Henrissat B."/>
            <person name="Matheny P.B."/>
            <person name="Labbe J."/>
            <person name="Martin F."/>
        </authorList>
    </citation>
    <scope>NUCLEOTIDE SEQUENCE</scope>
    <source>
        <strain evidence="1">FP105234-sp</strain>
    </source>
</reference>
<dbReference type="Proteomes" id="UP000814033">
    <property type="component" value="Unassembled WGS sequence"/>
</dbReference>
<sequence>MSSTLSRATSCVLCAAWRAGSACVSRCSSPRVYEMRRIRHPPGSCRLPCFSAVLSSTFRAACSLRVQLSCNQTSRFFLGLAVSLTCLVSSSTGLMIWAVTVFCWASSVSGSSSWSVSPWSARLDSTPF</sequence>
<proteinExistence type="predicted"/>
<reference evidence="1" key="2">
    <citation type="journal article" date="2022" name="New Phytol.">
        <title>Evolutionary transition to the ectomycorrhizal habit in the genomes of a hyperdiverse lineage of mushroom-forming fungi.</title>
        <authorList>
            <person name="Looney B."/>
            <person name="Miyauchi S."/>
            <person name="Morin E."/>
            <person name="Drula E."/>
            <person name="Courty P.E."/>
            <person name="Kohler A."/>
            <person name="Kuo A."/>
            <person name="LaButti K."/>
            <person name="Pangilinan J."/>
            <person name="Lipzen A."/>
            <person name="Riley R."/>
            <person name="Andreopoulos W."/>
            <person name="He G."/>
            <person name="Johnson J."/>
            <person name="Nolan M."/>
            <person name="Tritt A."/>
            <person name="Barry K.W."/>
            <person name="Grigoriev I.V."/>
            <person name="Nagy L.G."/>
            <person name="Hibbett D."/>
            <person name="Henrissat B."/>
            <person name="Matheny P.B."/>
            <person name="Labbe J."/>
            <person name="Martin F.M."/>
        </authorList>
    </citation>
    <scope>NUCLEOTIDE SEQUENCE</scope>
    <source>
        <strain evidence="1">FP105234-sp</strain>
    </source>
</reference>
<name>A0ACB8RP97_9AGAM</name>
<evidence type="ECO:0000313" key="2">
    <source>
        <dbReference type="Proteomes" id="UP000814033"/>
    </source>
</evidence>
<gene>
    <name evidence="1" type="ORF">FA95DRAFT_83691</name>
</gene>